<dbReference type="InterPro" id="IPR003661">
    <property type="entry name" value="HisK_dim/P_dom"/>
</dbReference>
<dbReference type="OrthoDB" id="9806130at2"/>
<dbReference type="SMART" id="SM00387">
    <property type="entry name" value="HATPase_c"/>
    <property type="match status" value="1"/>
</dbReference>
<evidence type="ECO:0000256" key="6">
    <source>
        <dbReference type="ARBA" id="ARBA00022692"/>
    </source>
</evidence>
<dbReference type="SUPFAM" id="SSF47384">
    <property type="entry name" value="Homodimeric domain of signal transducing histidine kinase"/>
    <property type="match status" value="1"/>
</dbReference>
<dbReference type="Pfam" id="PF02518">
    <property type="entry name" value="HATPase_c"/>
    <property type="match status" value="1"/>
</dbReference>
<feature type="transmembrane region" description="Helical" evidence="13">
    <location>
        <begin position="35"/>
        <end position="64"/>
    </location>
</feature>
<comment type="catalytic activity">
    <reaction evidence="1">
        <text>ATP + protein L-histidine = ADP + protein N-phospho-L-histidine.</text>
        <dbReference type="EC" id="2.7.13.3"/>
    </reaction>
</comment>
<evidence type="ECO:0000256" key="2">
    <source>
        <dbReference type="ARBA" id="ARBA00004141"/>
    </source>
</evidence>
<feature type="domain" description="Histidine kinase" evidence="14">
    <location>
        <begin position="248"/>
        <end position="464"/>
    </location>
</feature>
<evidence type="ECO:0000256" key="13">
    <source>
        <dbReference type="SAM" id="Phobius"/>
    </source>
</evidence>
<dbReference type="PROSITE" id="PS50109">
    <property type="entry name" value="HIS_KIN"/>
    <property type="match status" value="1"/>
</dbReference>
<dbReference type="GO" id="GO:0005524">
    <property type="term" value="F:ATP binding"/>
    <property type="evidence" value="ECO:0007669"/>
    <property type="project" value="UniProtKB-KW"/>
</dbReference>
<name>A0A2K2FR35_9CLOT</name>
<keyword evidence="7" id="KW-0547">Nucleotide-binding</keyword>
<dbReference type="InterPro" id="IPR005467">
    <property type="entry name" value="His_kinase_dom"/>
</dbReference>
<keyword evidence="4" id="KW-0597">Phosphoprotein</keyword>
<keyword evidence="11" id="KW-0902">Two-component regulatory system</keyword>
<keyword evidence="10 13" id="KW-1133">Transmembrane helix</keyword>
<evidence type="ECO:0000256" key="12">
    <source>
        <dbReference type="ARBA" id="ARBA00023136"/>
    </source>
</evidence>
<keyword evidence="5" id="KW-0808">Transferase</keyword>
<feature type="transmembrane region" description="Helical" evidence="13">
    <location>
        <begin position="6"/>
        <end position="23"/>
    </location>
</feature>
<dbReference type="KEGG" id="cthd:CDO33_11280"/>
<dbReference type="CDD" id="cd00082">
    <property type="entry name" value="HisKA"/>
    <property type="match status" value="1"/>
</dbReference>
<dbReference type="GO" id="GO:0005886">
    <property type="term" value="C:plasma membrane"/>
    <property type="evidence" value="ECO:0007669"/>
    <property type="project" value="TreeGrafter"/>
</dbReference>
<proteinExistence type="predicted"/>
<evidence type="ECO:0000256" key="10">
    <source>
        <dbReference type="ARBA" id="ARBA00022989"/>
    </source>
</evidence>
<evidence type="ECO:0000256" key="1">
    <source>
        <dbReference type="ARBA" id="ARBA00000085"/>
    </source>
</evidence>
<feature type="transmembrane region" description="Helical" evidence="13">
    <location>
        <begin position="84"/>
        <end position="104"/>
    </location>
</feature>
<comment type="caution">
    <text evidence="15">The sequence shown here is derived from an EMBL/GenBank/DDBJ whole genome shotgun (WGS) entry which is preliminary data.</text>
</comment>
<sequence length="471" mass="52122">MEGRSYLRLLLIMMATAVSSIALNRLGIDKENILMFFMVGVLLVTALTRGYRFGIIASFISVMAFNYFFAEPLHTFVINNTNDIALIFFFLTASVISSSLTVRFQRQLLISQKNERTAKLLYEVLQRLLNVTGEANIAQQGIRCIKEYTGCDSVVELNESSQIYKSDSFIFDEGLKIMEIPIMGLARKLGTLKIYGSGPSLNIEKKWIANAVAAQIGIVLDRELIYNERENIKIAMEREHLKSNLLRSISHDLRTPLTGITGASSYILQRSKSLDMKSIEHLAKDINEQAVWLTTMVENILNMTRIENGKLEVKKQIEVVEDIVNDAVSHVNGLSERPFCIKMPKELIAIPMDGKMIAQVLINLLDNAITHTSKDAPVELSVFQRDGYVEFNVADGGKGIDPAMANKIFDAFVTSGKCGSDGKRGIGLGLAICKAIVESHGGSIWAGKSSLGGALFAFTLPCMKDYSNQAK</sequence>
<dbReference type="CDD" id="cd00075">
    <property type="entry name" value="HATPase"/>
    <property type="match status" value="1"/>
</dbReference>
<dbReference type="AlphaFoldDB" id="A0A2K2FR35"/>
<comment type="subcellular location">
    <subcellularLocation>
        <location evidence="2">Membrane</location>
        <topology evidence="2">Multi-pass membrane protein</topology>
    </subcellularLocation>
</comment>
<gene>
    <name evidence="15" type="ORF">CDQ84_02360</name>
</gene>
<keyword evidence="6 13" id="KW-0812">Transmembrane</keyword>
<reference evidence="15 16" key="1">
    <citation type="submission" date="2017-06" db="EMBL/GenBank/DDBJ databases">
        <title>Investigating the central metabolism of Clostridium thermosuccinogenes.</title>
        <authorList>
            <person name="Koendjbiharie J.G."/>
            <person name="van Kranenburg R."/>
        </authorList>
    </citation>
    <scope>NUCLEOTIDE SEQUENCE [LARGE SCALE GENOMIC DNA]</scope>
    <source>
        <strain evidence="15 16">DSM 5806</strain>
    </source>
</reference>
<dbReference type="SMART" id="SM00388">
    <property type="entry name" value="HisKA"/>
    <property type="match status" value="1"/>
</dbReference>
<evidence type="ECO:0000256" key="11">
    <source>
        <dbReference type="ARBA" id="ARBA00023012"/>
    </source>
</evidence>
<accession>A0A2K2FR35</accession>
<dbReference type="InterPro" id="IPR036890">
    <property type="entry name" value="HATPase_C_sf"/>
</dbReference>
<protein>
    <recommendedName>
        <fullName evidence="3">histidine kinase</fullName>
        <ecNumber evidence="3">2.7.13.3</ecNumber>
    </recommendedName>
</protein>
<evidence type="ECO:0000259" key="14">
    <source>
        <dbReference type="PROSITE" id="PS50109"/>
    </source>
</evidence>
<keyword evidence="8 15" id="KW-0418">Kinase</keyword>
<evidence type="ECO:0000256" key="9">
    <source>
        <dbReference type="ARBA" id="ARBA00022840"/>
    </source>
</evidence>
<evidence type="ECO:0000256" key="7">
    <source>
        <dbReference type="ARBA" id="ARBA00022741"/>
    </source>
</evidence>
<dbReference type="InterPro" id="IPR003594">
    <property type="entry name" value="HATPase_dom"/>
</dbReference>
<evidence type="ECO:0000313" key="15">
    <source>
        <dbReference type="EMBL" id="PNU01247.1"/>
    </source>
</evidence>
<evidence type="ECO:0000256" key="4">
    <source>
        <dbReference type="ARBA" id="ARBA00022553"/>
    </source>
</evidence>
<dbReference type="Proteomes" id="UP000236151">
    <property type="component" value="Unassembled WGS sequence"/>
</dbReference>
<dbReference type="GO" id="GO:0000155">
    <property type="term" value="F:phosphorelay sensor kinase activity"/>
    <property type="evidence" value="ECO:0007669"/>
    <property type="project" value="InterPro"/>
</dbReference>
<dbReference type="Gene3D" id="1.10.287.130">
    <property type="match status" value="1"/>
</dbReference>
<dbReference type="EC" id="2.7.13.3" evidence="3"/>
<keyword evidence="16" id="KW-1185">Reference proteome</keyword>
<dbReference type="EMBL" id="NIOJ01000003">
    <property type="protein sequence ID" value="PNU01247.1"/>
    <property type="molecule type" value="Genomic_DNA"/>
</dbReference>
<evidence type="ECO:0000256" key="3">
    <source>
        <dbReference type="ARBA" id="ARBA00012438"/>
    </source>
</evidence>
<organism evidence="15 16">
    <name type="scientific">Clostridium thermosuccinogenes</name>
    <dbReference type="NCBI Taxonomy" id="84032"/>
    <lineage>
        <taxon>Bacteria</taxon>
        <taxon>Bacillati</taxon>
        <taxon>Bacillota</taxon>
        <taxon>Clostridia</taxon>
        <taxon>Eubacteriales</taxon>
        <taxon>Clostridiaceae</taxon>
        <taxon>Clostridium</taxon>
    </lineage>
</organism>
<evidence type="ECO:0000256" key="5">
    <source>
        <dbReference type="ARBA" id="ARBA00022679"/>
    </source>
</evidence>
<dbReference type="Gene3D" id="3.30.565.10">
    <property type="entry name" value="Histidine kinase-like ATPase, C-terminal domain"/>
    <property type="match status" value="1"/>
</dbReference>
<dbReference type="InterPro" id="IPR004358">
    <property type="entry name" value="Sig_transdc_His_kin-like_C"/>
</dbReference>
<dbReference type="InterPro" id="IPR025201">
    <property type="entry name" value="KdpD_TM"/>
</dbReference>
<dbReference type="InterPro" id="IPR052023">
    <property type="entry name" value="Histidine_kinase_KdpD"/>
</dbReference>
<dbReference type="Pfam" id="PF00512">
    <property type="entry name" value="HisKA"/>
    <property type="match status" value="1"/>
</dbReference>
<dbReference type="InterPro" id="IPR036097">
    <property type="entry name" value="HisK_dim/P_sf"/>
</dbReference>
<keyword evidence="12 13" id="KW-0472">Membrane</keyword>
<keyword evidence="9" id="KW-0067">ATP-binding</keyword>
<dbReference type="Gene3D" id="1.20.120.620">
    <property type="entry name" value="Backbone structure of the membrane domain of e. Coli histidine kinase receptor kdpd"/>
    <property type="match status" value="1"/>
</dbReference>
<evidence type="ECO:0000313" key="16">
    <source>
        <dbReference type="Proteomes" id="UP000236151"/>
    </source>
</evidence>
<dbReference type="RefSeq" id="WP_103080103.1">
    <property type="nucleotide sequence ID" value="NZ_CP021850.1"/>
</dbReference>
<dbReference type="SUPFAM" id="SSF55874">
    <property type="entry name" value="ATPase domain of HSP90 chaperone/DNA topoisomerase II/histidine kinase"/>
    <property type="match status" value="1"/>
</dbReference>
<dbReference type="PANTHER" id="PTHR45569">
    <property type="entry name" value="SENSOR PROTEIN KDPD"/>
    <property type="match status" value="1"/>
</dbReference>
<dbReference type="Pfam" id="PF13493">
    <property type="entry name" value="DUF4118"/>
    <property type="match status" value="1"/>
</dbReference>
<evidence type="ECO:0000256" key="8">
    <source>
        <dbReference type="ARBA" id="ARBA00022777"/>
    </source>
</evidence>
<dbReference type="PANTHER" id="PTHR45569:SF1">
    <property type="entry name" value="SENSOR PROTEIN KDPD"/>
    <property type="match status" value="1"/>
</dbReference>
<dbReference type="InterPro" id="IPR038318">
    <property type="entry name" value="KdpD_sf"/>
</dbReference>
<dbReference type="PRINTS" id="PR00344">
    <property type="entry name" value="BCTRLSENSOR"/>
</dbReference>